<proteinExistence type="predicted"/>
<accession>A0A0A7S0B9</accession>
<dbReference type="CDD" id="cd06529">
    <property type="entry name" value="S24_LexA-like"/>
    <property type="match status" value="1"/>
</dbReference>
<evidence type="ECO:0000313" key="6">
    <source>
        <dbReference type="Proteomes" id="UP000030901"/>
    </source>
</evidence>
<sequence>MKKNQLQARRSKNLKLWFSNRSIPPKEKSYISQLTHGKAPFGERSARRLESDYGMPPFYLDKLLNEDLSVTNNVNEDYIDNNKYVIEVLDVTAFSENRNLNKDIVELIKCIEYDNQLAKTLFNGMPSNNLKIINVSNDSMQGTFENGDIIYIDITVNQFQNDGIYIFTFENRLYVRRLQMIKNKLVVLSDNKKYRDWEILTDEFDQLGIHGKVILSQSMMLKKHG</sequence>
<keyword evidence="2" id="KW-0238">DNA-binding</keyword>
<evidence type="ECO:0000313" key="5">
    <source>
        <dbReference type="EMBL" id="AJA44979.1"/>
    </source>
</evidence>
<evidence type="ECO:0000256" key="3">
    <source>
        <dbReference type="ARBA" id="ARBA00023163"/>
    </source>
</evidence>
<protein>
    <submittedName>
        <fullName evidence="5">Putative transcriptional regulator</fullName>
    </submittedName>
</protein>
<dbReference type="SUPFAM" id="SSF51306">
    <property type="entry name" value="LexA/Signal peptidase"/>
    <property type="match status" value="1"/>
</dbReference>
<reference evidence="5 6" key="1">
    <citation type="journal article" date="2014" name="Appl. Environ. Microbiol.">
        <title>Gut symbionts from distinct hosts exhibit genotoxic activity via divergent colibactin biosynthetic pathways.</title>
        <authorList>
            <person name="Engel P."/>
            <person name="Vizcaino M.I."/>
            <person name="Crawford J.M."/>
        </authorList>
    </citation>
    <scope>NUCLEOTIDE SEQUENCE [LARGE SCALE GENOMIC DNA]</scope>
    <source>
        <strain evidence="5 6">PEB0191</strain>
    </source>
</reference>
<dbReference type="OrthoDB" id="9791537at2"/>
<dbReference type="GO" id="GO:0003677">
    <property type="term" value="F:DNA binding"/>
    <property type="evidence" value="ECO:0007669"/>
    <property type="project" value="UniProtKB-KW"/>
</dbReference>
<evidence type="ECO:0000256" key="1">
    <source>
        <dbReference type="ARBA" id="ARBA00023015"/>
    </source>
</evidence>
<dbReference type="PANTHER" id="PTHR40661:SF3">
    <property type="entry name" value="FELS-1 PROPHAGE TRANSCRIPTIONAL REGULATOR"/>
    <property type="match status" value="1"/>
</dbReference>
<dbReference type="InterPro" id="IPR039418">
    <property type="entry name" value="LexA-like"/>
</dbReference>
<dbReference type="HOGENOM" id="CLU_066192_1_2_6"/>
<feature type="domain" description="Peptidase S24/S26A/S26B/S26C" evidence="4">
    <location>
        <begin position="116"/>
        <end position="214"/>
    </location>
</feature>
<dbReference type="AlphaFoldDB" id="A0A0A7S0B9"/>
<organism evidence="5 6">
    <name type="scientific">Frischella perrara</name>
    <dbReference type="NCBI Taxonomy" id="1267021"/>
    <lineage>
        <taxon>Bacteria</taxon>
        <taxon>Pseudomonadati</taxon>
        <taxon>Pseudomonadota</taxon>
        <taxon>Gammaproteobacteria</taxon>
        <taxon>Orbales</taxon>
        <taxon>Orbaceae</taxon>
        <taxon>Frischella</taxon>
    </lineage>
</organism>
<evidence type="ECO:0000256" key="2">
    <source>
        <dbReference type="ARBA" id="ARBA00023125"/>
    </source>
</evidence>
<keyword evidence="6" id="KW-1185">Reference proteome</keyword>
<keyword evidence="1" id="KW-0805">Transcription regulation</keyword>
<dbReference type="KEGG" id="fpp:FPB0191_01155"/>
<dbReference type="InterPro" id="IPR036286">
    <property type="entry name" value="LexA/Signal_pep-like_sf"/>
</dbReference>
<dbReference type="RefSeq" id="WP_039104578.1">
    <property type="nucleotide sequence ID" value="NZ_CP009056.1"/>
</dbReference>
<name>A0A0A7S0B9_FRIPE</name>
<evidence type="ECO:0000259" key="4">
    <source>
        <dbReference type="Pfam" id="PF00717"/>
    </source>
</evidence>
<dbReference type="Pfam" id="PF00717">
    <property type="entry name" value="Peptidase_S24"/>
    <property type="match status" value="1"/>
</dbReference>
<dbReference type="EMBL" id="CP009056">
    <property type="protein sequence ID" value="AJA44979.1"/>
    <property type="molecule type" value="Genomic_DNA"/>
</dbReference>
<dbReference type="Gene3D" id="2.10.109.10">
    <property type="entry name" value="Umud Fragment, subunit A"/>
    <property type="match status" value="1"/>
</dbReference>
<dbReference type="InterPro" id="IPR015927">
    <property type="entry name" value="Peptidase_S24_S26A/B/C"/>
</dbReference>
<gene>
    <name evidence="5" type="ORF">FPB0191_01155</name>
</gene>
<dbReference type="Proteomes" id="UP000030901">
    <property type="component" value="Chromosome"/>
</dbReference>
<dbReference type="PANTHER" id="PTHR40661">
    <property type="match status" value="1"/>
</dbReference>
<keyword evidence="3" id="KW-0804">Transcription</keyword>